<evidence type="ECO:0000313" key="1">
    <source>
        <dbReference type="EMBL" id="AYB33583.1"/>
    </source>
</evidence>
<protein>
    <recommendedName>
        <fullName evidence="3">Outer membrane protein beta-barrel domain-containing protein</fullName>
    </recommendedName>
</protein>
<keyword evidence="2" id="KW-1185">Reference proteome</keyword>
<evidence type="ECO:0008006" key="3">
    <source>
        <dbReference type="Google" id="ProtNLM"/>
    </source>
</evidence>
<dbReference type="KEGG" id="chk:D4L85_24670"/>
<reference evidence="2" key="1">
    <citation type="submission" date="2018-09" db="EMBL/GenBank/DDBJ databases">
        <title>Chryseolinea sp. KIS68-18 isolated from soil.</title>
        <authorList>
            <person name="Weon H.-Y."/>
            <person name="Kwon S.-W."/>
            <person name="Lee S.A."/>
        </authorList>
    </citation>
    <scope>NUCLEOTIDE SEQUENCE [LARGE SCALE GENOMIC DNA]</scope>
    <source>
        <strain evidence="2">KIS68-18</strain>
    </source>
</reference>
<sequence length="233" mass="25990">MKHIFLIVVIIFPGYGFAQLHASFSTGFAGFDMQDMKAHQLELKAQFPIDVKIMESFPAFWFYELSLTGEVTDRVSIGGAIGFMSTGGQMDYRDYSGEIKCKQLTRAWTAAARCDVLLNANTHTKWPVYFTGKLGTAIGRYDLEIFSELNNERDTDNVKFQSANLFIEPGVMIAKRIVGPLSANLSAGFNLNVIKGKQKLVDNNELFLQDNSRNKVSLDWSGYRLAAGLSVAF</sequence>
<accession>A0A385SPB4</accession>
<evidence type="ECO:0000313" key="2">
    <source>
        <dbReference type="Proteomes" id="UP000266183"/>
    </source>
</evidence>
<name>A0A385SPB4_9BACT</name>
<dbReference type="OrthoDB" id="852489at2"/>
<dbReference type="EMBL" id="CP032382">
    <property type="protein sequence ID" value="AYB33583.1"/>
    <property type="molecule type" value="Genomic_DNA"/>
</dbReference>
<organism evidence="1 2">
    <name type="scientific">Chryseolinea soli</name>
    <dbReference type="NCBI Taxonomy" id="2321403"/>
    <lineage>
        <taxon>Bacteria</taxon>
        <taxon>Pseudomonadati</taxon>
        <taxon>Bacteroidota</taxon>
        <taxon>Cytophagia</taxon>
        <taxon>Cytophagales</taxon>
        <taxon>Fulvivirgaceae</taxon>
        <taxon>Chryseolinea</taxon>
    </lineage>
</organism>
<dbReference type="AlphaFoldDB" id="A0A385SPB4"/>
<dbReference type="Proteomes" id="UP000266183">
    <property type="component" value="Chromosome"/>
</dbReference>
<dbReference type="RefSeq" id="WP_119756817.1">
    <property type="nucleotide sequence ID" value="NZ_CP032382.1"/>
</dbReference>
<gene>
    <name evidence="1" type="ORF">D4L85_24670</name>
</gene>
<proteinExistence type="predicted"/>